<feature type="active site" evidence="4">
    <location>
        <position position="189"/>
    </location>
</feature>
<feature type="domain" description="L-asparaginase N-terminal" evidence="6">
    <location>
        <begin position="173"/>
        <end position="292"/>
    </location>
</feature>
<evidence type="ECO:0000313" key="8">
    <source>
        <dbReference type="Ensembl" id="ENSPANP00000025307.2"/>
    </source>
</evidence>
<dbReference type="FunFam" id="1.25.40.20:FF:000265">
    <property type="entry name" value="ASPG isoform 1"/>
    <property type="match status" value="1"/>
</dbReference>
<dbReference type="Bgee" id="ENSPANG00000000882">
    <property type="expression patterns" value="Expressed in pigmented layer of retina and 6 other cell types or tissues"/>
</dbReference>
<dbReference type="InterPro" id="IPR037152">
    <property type="entry name" value="L-asparaginase_N_sf"/>
</dbReference>
<dbReference type="InterPro" id="IPR027475">
    <property type="entry name" value="Asparaginase/glutaminase_AS2"/>
</dbReference>
<dbReference type="Pfam" id="PF12796">
    <property type="entry name" value="Ank_2"/>
    <property type="match status" value="1"/>
</dbReference>
<dbReference type="Gene3D" id="3.40.50.1170">
    <property type="entry name" value="L-asparaginase, N-terminal domain"/>
    <property type="match status" value="1"/>
</dbReference>
<dbReference type="InterPro" id="IPR040919">
    <property type="entry name" value="Asparaginase_C"/>
</dbReference>
<dbReference type="InterPro" id="IPR027473">
    <property type="entry name" value="L-asparaginase_C"/>
</dbReference>
<dbReference type="SMART" id="SM00248">
    <property type="entry name" value="ANK"/>
    <property type="match status" value="4"/>
</dbReference>
<dbReference type="FunFam" id="3.40.50.40:FF:000001">
    <property type="entry name" value="L-asparaginase 1"/>
    <property type="match status" value="1"/>
</dbReference>
<dbReference type="Gene3D" id="3.40.50.40">
    <property type="match status" value="1"/>
</dbReference>
<feature type="compositionally biased region" description="Pro residues" evidence="5">
    <location>
        <begin position="149"/>
        <end position="160"/>
    </location>
</feature>
<feature type="region of interest" description="Disordered" evidence="5">
    <location>
        <begin position="126"/>
        <end position="163"/>
    </location>
</feature>
<dbReference type="InterPro" id="IPR036770">
    <property type="entry name" value="Ankyrin_rpt-contain_sf"/>
</dbReference>
<dbReference type="EC" id="3.5.1.1" evidence="1"/>
<evidence type="ECO:0000256" key="5">
    <source>
        <dbReference type="SAM" id="MobiDB-lite"/>
    </source>
</evidence>
<proteinExistence type="predicted"/>
<dbReference type="InterPro" id="IPR036152">
    <property type="entry name" value="Asp/glu_Ase-like_sf"/>
</dbReference>
<dbReference type="AlphaFoldDB" id="A0A2I3LPF5"/>
<dbReference type="Ensembl" id="ENSPANT00000055875.2">
    <property type="protein sequence ID" value="ENSPANP00000025307.2"/>
    <property type="gene ID" value="ENSPANG00000000882.3"/>
</dbReference>
<feature type="repeat" description="ANK" evidence="3">
    <location>
        <begin position="594"/>
        <end position="626"/>
    </location>
</feature>
<dbReference type="GeneTree" id="ENSGT00390000001610"/>
<dbReference type="PIRSF" id="PIRSF500176">
    <property type="entry name" value="L_ASNase"/>
    <property type="match status" value="1"/>
</dbReference>
<dbReference type="ExpressionAtlas" id="A0A2I3LPF5">
    <property type="expression patterns" value="baseline"/>
</dbReference>
<dbReference type="PRINTS" id="PR00139">
    <property type="entry name" value="ASNGLNASE"/>
</dbReference>
<reference evidence="8" key="2">
    <citation type="submission" date="2025-08" db="UniProtKB">
        <authorList>
            <consortium name="Ensembl"/>
        </authorList>
    </citation>
    <scope>IDENTIFICATION</scope>
</reference>
<reference evidence="8" key="3">
    <citation type="submission" date="2025-09" db="UniProtKB">
        <authorList>
            <consortium name="Ensembl"/>
        </authorList>
    </citation>
    <scope>IDENTIFICATION</scope>
</reference>
<dbReference type="Gene3D" id="1.25.40.20">
    <property type="entry name" value="Ankyrin repeat-containing domain"/>
    <property type="match status" value="2"/>
</dbReference>
<dbReference type="PROSITE" id="PS50088">
    <property type="entry name" value="ANK_REPEAT"/>
    <property type="match status" value="2"/>
</dbReference>
<keyword evidence="2" id="KW-0378">Hydrolase</keyword>
<dbReference type="InterPro" id="IPR006034">
    <property type="entry name" value="Asparaginase/glutaminase-like"/>
</dbReference>
<evidence type="ECO:0000259" key="6">
    <source>
        <dbReference type="Pfam" id="PF00710"/>
    </source>
</evidence>
<evidence type="ECO:0000256" key="3">
    <source>
        <dbReference type="PROSITE-ProRule" id="PRU00023"/>
    </source>
</evidence>
<dbReference type="SUPFAM" id="SSF48403">
    <property type="entry name" value="Ankyrin repeat"/>
    <property type="match status" value="1"/>
</dbReference>
<dbReference type="InterPro" id="IPR027474">
    <property type="entry name" value="L-asparaginase_N"/>
</dbReference>
<dbReference type="InterPro" id="IPR002110">
    <property type="entry name" value="Ankyrin_rpt"/>
</dbReference>
<dbReference type="GO" id="GO:0009066">
    <property type="term" value="P:aspartate family amino acid metabolic process"/>
    <property type="evidence" value="ECO:0007669"/>
    <property type="project" value="UniProtKB-ARBA"/>
</dbReference>
<sequence>MASFTAALQCPAPRPRSRSRQPPWSPAGSRPWLCLDPAGVLVPTIVFLPDPPSGLRGSCTTTAPCCHVRCSPTLHPPGMCRGPSEGLILECSEGSLSARWVHLSGMEASGQGEHGGPRTPRQVLTFQRGTSRPGPHGRLPRVLPSASGPFPPAAPSPTPAPRGAGLPECAPLLQRHYKQYHGFVVIHGTDTMAFAASMLSFMLENLQKTVILTGAQVSIHALWSDGRENLLGALLMAGQYVIPEVCLFFQNQLFRGNRTTKVDARRFAAFCSPNLPPLATVGADVTVNRELVRKVGGKAGLVVHSSMEQDVGLLRLYPGIPAALRQRPPPDSSWLGAAPAVLDKGVCAGASDGLLGSSPTSLKCFHGVLPHKAFVPTDRVRAFLQPPLKGMVMETFGSGNGPTKPDLLQELQMATKRGLVIVNCTHCLQGTVTTDYAAGMAMEGAGVISGFDMTSEAALAKLSYVLGQPGLSLDDRKELLTKDLRGEMTPPSVEECQPSLQGNTLGRGVSWLLSLSGSQEADALRNALMPSLACAAAHAGNLEVLQVLVELGSDLGLVDFNGQTPLHAAARGGHVEAVTMLLQGGVDVNTRDTDGFSPLLLAVRGRHSGVIGLLREAGASLSTQELEEAGTELCRLAYRADLEGLQVWWQAGADLGQPGYDGHSALHVAEAAGNLAVVAFLQSLEGAVGAQVPCPEVLPGV</sequence>
<dbReference type="PIRSF" id="PIRSF001220">
    <property type="entry name" value="L-ASNase_gatD"/>
    <property type="match status" value="1"/>
</dbReference>
<protein>
    <recommendedName>
        <fullName evidence="1">asparaginase</fullName>
        <ecNumber evidence="1">3.5.1.1</ecNumber>
    </recommendedName>
</protein>
<dbReference type="PROSITE" id="PS00917">
    <property type="entry name" value="ASN_GLN_ASE_2"/>
    <property type="match status" value="1"/>
</dbReference>
<dbReference type="SUPFAM" id="SSF53774">
    <property type="entry name" value="Glutaminase/Asparaginase"/>
    <property type="match status" value="1"/>
</dbReference>
<evidence type="ECO:0000313" key="9">
    <source>
        <dbReference type="Proteomes" id="UP000028761"/>
    </source>
</evidence>
<evidence type="ECO:0000259" key="7">
    <source>
        <dbReference type="Pfam" id="PF17763"/>
    </source>
</evidence>
<dbReference type="PRINTS" id="PR01415">
    <property type="entry name" value="ANKYRIN"/>
</dbReference>
<dbReference type="PROSITE" id="PS50297">
    <property type="entry name" value="ANK_REP_REGION"/>
    <property type="match status" value="1"/>
</dbReference>
<evidence type="ECO:0000256" key="1">
    <source>
        <dbReference type="ARBA" id="ARBA00012920"/>
    </source>
</evidence>
<dbReference type="GO" id="GO:0004067">
    <property type="term" value="F:asparaginase activity"/>
    <property type="evidence" value="ECO:0007669"/>
    <property type="project" value="UniProtKB-UniRule"/>
</dbReference>
<dbReference type="PANTHER" id="PTHR11707:SF28">
    <property type="entry name" value="60 KDA LYSOPHOSPHOLIPASE"/>
    <property type="match status" value="1"/>
</dbReference>
<dbReference type="SMART" id="SM00870">
    <property type="entry name" value="Asparaginase"/>
    <property type="match status" value="1"/>
</dbReference>
<name>A0A2I3LPF5_PAPAN</name>
<dbReference type="Pfam" id="PF17763">
    <property type="entry name" value="Asparaginase_C"/>
    <property type="match status" value="1"/>
</dbReference>
<evidence type="ECO:0000256" key="2">
    <source>
        <dbReference type="ARBA" id="ARBA00022801"/>
    </source>
</evidence>
<reference evidence="8 9" key="1">
    <citation type="submission" date="2012-03" db="EMBL/GenBank/DDBJ databases">
        <title>Whole Genome Assembly of Papio anubis.</title>
        <authorList>
            <person name="Liu Y.L."/>
            <person name="Abraham K.A."/>
            <person name="Akbar H.A."/>
            <person name="Ali S.A."/>
            <person name="Anosike U.A."/>
            <person name="Aqrawi P.A."/>
            <person name="Arias F.A."/>
            <person name="Attaway T.A."/>
            <person name="Awwad R.A."/>
            <person name="Babu C.B."/>
            <person name="Bandaranaike D.B."/>
            <person name="Battles P.B."/>
            <person name="Bell A.B."/>
            <person name="Beltran B.B."/>
            <person name="Berhane-Mersha D.B."/>
            <person name="Bess C.B."/>
            <person name="Bickham C.B."/>
            <person name="Bolden T.B."/>
            <person name="Carter K.C."/>
            <person name="Chau D.C."/>
            <person name="Chavez A.C."/>
            <person name="Clerc-Blankenburg K.C."/>
            <person name="Coyle M.C."/>
            <person name="Dao M.D."/>
            <person name="Davila M.L.D."/>
            <person name="Davy-Carroll L.D."/>
            <person name="Denson S.D."/>
            <person name="Dinh H.D."/>
            <person name="Fernandez S.F."/>
            <person name="Fernando P.F."/>
            <person name="Forbes L.F."/>
            <person name="Francis C.F."/>
            <person name="Francisco L.F."/>
            <person name="Fu Q.F."/>
            <person name="Garcia-Iii R.G."/>
            <person name="Garrett T.G."/>
            <person name="Gross S.G."/>
            <person name="Gubbala S.G."/>
            <person name="Hirani K.H."/>
            <person name="Hogues M.H."/>
            <person name="Hollins B.H."/>
            <person name="Jackson L.J."/>
            <person name="Javaid M.J."/>
            <person name="Jhangiani S.J."/>
            <person name="Johnson A.J."/>
            <person name="Johnson B.J."/>
            <person name="Jones J.J."/>
            <person name="Joshi V.J."/>
            <person name="Kalu J.K."/>
            <person name="Khan N.K."/>
            <person name="Korchina V.K."/>
            <person name="Kovar C.K."/>
            <person name="Lago L.L."/>
            <person name="Lara F.L."/>
            <person name="Le T.-K.L."/>
            <person name="Lee S.L."/>
            <person name="Legall-Iii F.L."/>
            <person name="Lemon S.L."/>
            <person name="Liu J.L."/>
            <person name="Liu Y.-S.L."/>
            <person name="Liyanage D.L."/>
            <person name="Lopez J.L."/>
            <person name="Lorensuhewa L.L."/>
            <person name="Mata R.M."/>
            <person name="Mathew T.M."/>
            <person name="Mercado C.M."/>
            <person name="Mercado I.M."/>
            <person name="Morales K.M."/>
            <person name="Morgan M.M."/>
            <person name="Munidasa M.M."/>
            <person name="Ngo D.N."/>
            <person name="Nguyen L.N."/>
            <person name="Nguyen T.N."/>
            <person name="Nguyen N.N."/>
            <person name="Obregon M.O."/>
            <person name="Okwuonu G.O."/>
            <person name="Ongeri F.O."/>
            <person name="Onwere C.O."/>
            <person name="Osifeso I.O."/>
            <person name="Parra A.P."/>
            <person name="Patil S.P."/>
            <person name="Perez A.P."/>
            <person name="Perez Y.P."/>
            <person name="Pham C.P."/>
            <person name="Pu L.-L.P."/>
            <person name="Puazo M.P."/>
            <person name="Quiroz J.Q."/>
            <person name="Rouhana J.R."/>
            <person name="Ruiz M.R."/>
            <person name="Ruiz S.-J.R."/>
            <person name="Saada N.S."/>
            <person name="Santibanez J.S."/>
            <person name="Scheel M.S."/>
            <person name="Schneider B.S."/>
            <person name="Simmons D.S."/>
            <person name="Sisson I.S."/>
            <person name="Tang L.-Y.T."/>
            <person name="Thornton R.T."/>
            <person name="Tisius J.T."/>
            <person name="Toledanes G.T."/>
            <person name="Trejos Z.T."/>
            <person name="Usmani K.U."/>
            <person name="Varghese R.V."/>
            <person name="Vattathil S.V."/>
            <person name="Vee V.V."/>
            <person name="Walker D.W."/>
            <person name="Weissenberger G.W."/>
            <person name="White C.W."/>
            <person name="Williams A.W."/>
            <person name="Woodworth J.W."/>
            <person name="Wright R.W."/>
            <person name="Zhu Y.Z."/>
            <person name="Han Y.H."/>
            <person name="Newsham I.N."/>
            <person name="Nazareth L.N."/>
            <person name="Worley K.W."/>
            <person name="Muzny D.M."/>
            <person name="Rogers J.R."/>
            <person name="Gibbs R.G."/>
        </authorList>
    </citation>
    <scope>NUCLEOTIDE SEQUENCE [LARGE SCALE GENOMIC DNA]</scope>
</reference>
<accession>A0A2I3LPF5</accession>
<feature type="repeat" description="ANK" evidence="3">
    <location>
        <begin position="561"/>
        <end position="593"/>
    </location>
</feature>
<keyword evidence="3" id="KW-0040">ANK repeat</keyword>
<dbReference type="Pfam" id="PF00710">
    <property type="entry name" value="Asparaginase"/>
    <property type="match status" value="1"/>
</dbReference>
<gene>
    <name evidence="8" type="primary">ASPG</name>
</gene>
<dbReference type="PROSITE" id="PS51732">
    <property type="entry name" value="ASN_GLN_ASE_3"/>
    <property type="match status" value="1"/>
</dbReference>
<dbReference type="Proteomes" id="UP000028761">
    <property type="component" value="Chromosome 7"/>
</dbReference>
<feature type="region of interest" description="Disordered" evidence="5">
    <location>
        <begin position="1"/>
        <end position="26"/>
    </location>
</feature>
<dbReference type="FunFam" id="1.25.40.20:FF:000276">
    <property type="entry name" value="Asparaginase"/>
    <property type="match status" value="1"/>
</dbReference>
<dbReference type="PANTHER" id="PTHR11707">
    <property type="entry name" value="L-ASPARAGINASE"/>
    <property type="match status" value="1"/>
</dbReference>
<keyword evidence="9" id="KW-1185">Reference proteome</keyword>
<evidence type="ECO:0000256" key="4">
    <source>
        <dbReference type="PROSITE-ProRule" id="PRU10100"/>
    </source>
</evidence>
<feature type="domain" description="Asparaginase/glutaminase C-terminal" evidence="7">
    <location>
        <begin position="377"/>
        <end position="478"/>
    </location>
</feature>
<organism evidence="8 9">
    <name type="scientific">Papio anubis</name>
    <name type="common">Olive baboon</name>
    <dbReference type="NCBI Taxonomy" id="9555"/>
    <lineage>
        <taxon>Eukaryota</taxon>
        <taxon>Metazoa</taxon>
        <taxon>Chordata</taxon>
        <taxon>Craniata</taxon>
        <taxon>Vertebrata</taxon>
        <taxon>Euteleostomi</taxon>
        <taxon>Mammalia</taxon>
        <taxon>Eutheria</taxon>
        <taxon>Euarchontoglires</taxon>
        <taxon>Primates</taxon>
        <taxon>Haplorrhini</taxon>
        <taxon>Catarrhini</taxon>
        <taxon>Cercopithecidae</taxon>
        <taxon>Cercopithecinae</taxon>
        <taxon>Papio</taxon>
    </lineage>
</organism>